<organism evidence="2 3">
    <name type="scientific">Ignisphaera aggregans (strain DSM 17230 / JCM 13409 / AQ1.S1)</name>
    <dbReference type="NCBI Taxonomy" id="583356"/>
    <lineage>
        <taxon>Archaea</taxon>
        <taxon>Thermoproteota</taxon>
        <taxon>Thermoprotei</taxon>
        <taxon>Desulfurococcales</taxon>
        <taxon>Desulfurococcaceae</taxon>
        <taxon>Ignisphaera</taxon>
    </lineage>
</organism>
<dbReference type="STRING" id="583356.Igag_0919"/>
<dbReference type="Proteomes" id="UP000001304">
    <property type="component" value="Chromosome"/>
</dbReference>
<dbReference type="KEGG" id="iag:Igag_0919"/>
<dbReference type="HOGENOM" id="CLU_1122658_0_0_2"/>
<name>E0STW9_IGNAA</name>
<protein>
    <recommendedName>
        <fullName evidence="1">CRISPR-associated protein Cas6 C-terminal domain-containing protein</fullName>
    </recommendedName>
</protein>
<reference evidence="2 3" key="1">
    <citation type="journal article" date="2010" name="Stand. Genomic Sci.">
        <title>Complete genome sequence of Ignisphaera aggregans type strain (AQ1.S1).</title>
        <authorList>
            <person name="Goker M."/>
            <person name="Held B."/>
            <person name="Lapidus A."/>
            <person name="Nolan M."/>
            <person name="Spring S."/>
            <person name="Yasawong M."/>
            <person name="Lucas S."/>
            <person name="Glavina Del Rio T."/>
            <person name="Tice H."/>
            <person name="Cheng J.F."/>
            <person name="Goodwin L."/>
            <person name="Tapia R."/>
            <person name="Pitluck S."/>
            <person name="Liolios K."/>
            <person name="Ivanova N."/>
            <person name="Mavromatis K."/>
            <person name="Mikhailova N."/>
            <person name="Pati A."/>
            <person name="Chen A."/>
            <person name="Palaniappan K."/>
            <person name="Brambilla E."/>
            <person name="Land M."/>
            <person name="Hauser L."/>
            <person name="Chang Y.J."/>
            <person name="Jeffries C.D."/>
            <person name="Brettin T."/>
            <person name="Detter J.C."/>
            <person name="Han C."/>
            <person name="Rohde M."/>
            <person name="Sikorski J."/>
            <person name="Woyke T."/>
            <person name="Bristow J."/>
            <person name="Eisen J.A."/>
            <person name="Markowitz V."/>
            <person name="Hugenholtz P."/>
            <person name="Kyrpides N.C."/>
            <person name="Klenk H.P."/>
        </authorList>
    </citation>
    <scope>NUCLEOTIDE SEQUENCE [LARGE SCALE GENOMIC DNA]</scope>
    <source>
        <strain evidence="3">DSM 17230 / JCM 13409 / AQ1.S1</strain>
    </source>
</reference>
<evidence type="ECO:0000313" key="2">
    <source>
        <dbReference type="EMBL" id="ADM27735.1"/>
    </source>
</evidence>
<dbReference type="BioCyc" id="IAGG583356:GHAH-902-MONOMER"/>
<feature type="domain" description="CRISPR-associated protein Cas6 C-terminal" evidence="1">
    <location>
        <begin position="134"/>
        <end position="249"/>
    </location>
</feature>
<dbReference type="EMBL" id="CP002098">
    <property type="protein sequence ID" value="ADM27735.1"/>
    <property type="molecule type" value="Genomic_DNA"/>
</dbReference>
<proteinExistence type="predicted"/>
<dbReference type="Pfam" id="PF10040">
    <property type="entry name" value="CRISPR_Cas6"/>
    <property type="match status" value="1"/>
</dbReference>
<gene>
    <name evidence="2" type="ordered locus">Igag_0919</name>
</gene>
<evidence type="ECO:0000259" key="1">
    <source>
        <dbReference type="Pfam" id="PF10040"/>
    </source>
</evidence>
<keyword evidence="3" id="KW-1185">Reference proteome</keyword>
<accession>E0STW9</accession>
<evidence type="ECO:0000313" key="3">
    <source>
        <dbReference type="Proteomes" id="UP000001304"/>
    </source>
</evidence>
<sequence>MLYTARVYFTPMKLIPLAVWSGMYLYRELLNLFEAYGARFEHRNRKPFYLSPIFSDDGKFITSGMLEPDKIYMFRFSTIDSMLIDIFRTALGNNMNNNPIFRIVRIEESVFNSPILGQRDVDGKYMARIELKFAPTVFKYRGLEILYPSPTRFFLSIARDLYDIFNVNLRKDTINIIMNTEIASQKINIVKIYIGKSSNNAERHIKTFSGKATYVVLLHGERVPILNIFLRLAEMVGVGKNRSIGLGHVDILSIDVKKLK</sequence>
<dbReference type="InterPro" id="IPR019267">
    <property type="entry name" value="CRISPR-assoc_Cas6_C"/>
</dbReference>
<dbReference type="Gene3D" id="3.30.70.1900">
    <property type="match status" value="1"/>
</dbReference>
<dbReference type="AlphaFoldDB" id="E0STW9"/>